<organism evidence="8 9">
    <name type="scientific">Klebsiella pneumoniae 30684/NJST258_2</name>
    <dbReference type="NCBI Taxonomy" id="1420013"/>
    <lineage>
        <taxon>Bacteria</taxon>
        <taxon>Pseudomonadati</taxon>
        <taxon>Pseudomonadota</taxon>
        <taxon>Gammaproteobacteria</taxon>
        <taxon>Enterobacterales</taxon>
        <taxon>Enterobacteriaceae</taxon>
        <taxon>Klebsiella/Raoultella group</taxon>
        <taxon>Klebsiella</taxon>
        <taxon>Klebsiella pneumoniae complex</taxon>
    </lineage>
</organism>
<evidence type="ECO:0000256" key="3">
    <source>
        <dbReference type="ARBA" id="ARBA00022475"/>
    </source>
</evidence>
<evidence type="ECO:0000313" key="9">
    <source>
        <dbReference type="Proteomes" id="UP000019586"/>
    </source>
</evidence>
<keyword evidence="3" id="KW-1003">Cell membrane</keyword>
<keyword evidence="5 7" id="KW-1133">Transmembrane helix</keyword>
<gene>
    <name evidence="8" type="ORF">KPNJ2_01430</name>
</gene>
<keyword evidence="4 7" id="KW-0812">Transmembrane</keyword>
<evidence type="ECO:0000256" key="2">
    <source>
        <dbReference type="ARBA" id="ARBA00006679"/>
    </source>
</evidence>
<feature type="transmembrane region" description="Helical" evidence="7">
    <location>
        <begin position="49"/>
        <end position="67"/>
    </location>
</feature>
<name>W8UGP6_KLEPN</name>
<evidence type="ECO:0000256" key="6">
    <source>
        <dbReference type="ARBA" id="ARBA00023136"/>
    </source>
</evidence>
<dbReference type="InterPro" id="IPR051907">
    <property type="entry name" value="DoxX-like_oxidoreductase"/>
</dbReference>
<dbReference type="PANTHER" id="PTHR33452">
    <property type="entry name" value="OXIDOREDUCTASE CATD-RELATED"/>
    <property type="match status" value="1"/>
</dbReference>
<evidence type="ECO:0000256" key="5">
    <source>
        <dbReference type="ARBA" id="ARBA00022989"/>
    </source>
</evidence>
<evidence type="ECO:0000313" key="8">
    <source>
        <dbReference type="EMBL" id="AHM78210.1"/>
    </source>
</evidence>
<sequence>MRSNCRRWFSHKRTWRSANLCITFKSHVSHNELIMNTLRYFDFGASRSLLLLIARIAVVILFILFGYPKLLGFDGTVQYMAASGAPMPTLAAIIAVIMEVPAAILIVLGFFTRPLAVIFIFYTLGTAVIGHHYWDMTGDAVLPNMINFWKNVSIAGAFLLLAVTGPGAISLDRR</sequence>
<keyword evidence="6 7" id="KW-0472">Membrane</keyword>
<feature type="transmembrane region" description="Helical" evidence="7">
    <location>
        <begin position="87"/>
        <end position="108"/>
    </location>
</feature>
<evidence type="ECO:0000256" key="4">
    <source>
        <dbReference type="ARBA" id="ARBA00022692"/>
    </source>
</evidence>
<dbReference type="PANTHER" id="PTHR33452:SF1">
    <property type="entry name" value="INNER MEMBRANE PROTEIN YPHA-RELATED"/>
    <property type="match status" value="1"/>
</dbReference>
<reference evidence="8 9" key="1">
    <citation type="journal article" date="2014" name="Proc. Natl. Acad. Sci. U.S.A.">
        <title>Molecular dissection of the evolution of carbapenem-resistant multilocus sequence type 258 Klebsiella pneumoniae.</title>
        <authorList>
            <person name="Deleo F.R."/>
            <person name="Chen L."/>
            <person name="Porcella S.F."/>
            <person name="Martens C.A."/>
            <person name="Kobayashi S.D."/>
            <person name="Porter A.R."/>
            <person name="Chavda K.D."/>
            <person name="Jacobs M.R."/>
            <person name="Mathema B."/>
            <person name="Olsen R.J."/>
            <person name="Bonomo R.A."/>
            <person name="Musser J.M."/>
            <person name="Kreiswirth B.N."/>
        </authorList>
    </citation>
    <scope>NUCLEOTIDE SEQUENCE [LARGE SCALE GENOMIC DNA]</scope>
    <source>
        <strain evidence="8">30684/NJST258_2</strain>
    </source>
</reference>
<evidence type="ECO:0000256" key="7">
    <source>
        <dbReference type="SAM" id="Phobius"/>
    </source>
</evidence>
<comment type="similarity">
    <text evidence="2">Belongs to the DoxX family.</text>
</comment>
<comment type="subcellular location">
    <subcellularLocation>
        <location evidence="1">Cell membrane</location>
        <topology evidence="1">Multi-pass membrane protein</topology>
    </subcellularLocation>
</comment>
<evidence type="ECO:0000256" key="1">
    <source>
        <dbReference type="ARBA" id="ARBA00004651"/>
    </source>
</evidence>
<accession>W8UGP6</accession>
<dbReference type="Pfam" id="PF07681">
    <property type="entry name" value="DoxX"/>
    <property type="match status" value="1"/>
</dbReference>
<dbReference type="HOGENOM" id="CLU_058421_8_1_6"/>
<dbReference type="Proteomes" id="UP000019586">
    <property type="component" value="Chromosome"/>
</dbReference>
<proteinExistence type="inferred from homology"/>
<dbReference type="GO" id="GO:0005886">
    <property type="term" value="C:plasma membrane"/>
    <property type="evidence" value="ECO:0007669"/>
    <property type="project" value="UniProtKB-SubCell"/>
</dbReference>
<feature type="transmembrane region" description="Helical" evidence="7">
    <location>
        <begin position="154"/>
        <end position="171"/>
    </location>
</feature>
<dbReference type="AlphaFoldDB" id="W8UGP6"/>
<dbReference type="InterPro" id="IPR032808">
    <property type="entry name" value="DoxX"/>
</dbReference>
<protein>
    <submittedName>
        <fullName evidence="8">Transporter</fullName>
    </submittedName>
</protein>
<feature type="transmembrane region" description="Helical" evidence="7">
    <location>
        <begin position="115"/>
        <end position="134"/>
    </location>
</feature>
<dbReference type="KEGG" id="kps:KPNJ2_01430"/>
<dbReference type="PATRIC" id="fig|1420013.3.peg.1367"/>
<dbReference type="EMBL" id="CP006918">
    <property type="protein sequence ID" value="AHM78210.1"/>
    <property type="molecule type" value="Genomic_DNA"/>
</dbReference>